<proteinExistence type="predicted"/>
<evidence type="ECO:0000313" key="2">
    <source>
        <dbReference type="EMBL" id="KAA0716778.1"/>
    </source>
</evidence>
<dbReference type="Proteomes" id="UP000324632">
    <property type="component" value="Chromosome 9"/>
</dbReference>
<keyword evidence="3" id="KW-1185">Reference proteome</keyword>
<feature type="region of interest" description="Disordered" evidence="1">
    <location>
        <begin position="27"/>
        <end position="47"/>
    </location>
</feature>
<dbReference type="EMBL" id="SOYY01000009">
    <property type="protein sequence ID" value="KAA0716778.1"/>
    <property type="molecule type" value="Genomic_DNA"/>
</dbReference>
<name>A0A5A9P4A9_9TELE</name>
<protein>
    <submittedName>
        <fullName evidence="2">Kremen protein 1</fullName>
    </submittedName>
</protein>
<reference evidence="2 3" key="1">
    <citation type="journal article" date="2019" name="Mol. Ecol. Resour.">
        <title>Chromosome-level genome assembly of Triplophysa tibetana, a fish adapted to the harsh high-altitude environment of the Tibetan Plateau.</title>
        <authorList>
            <person name="Yang X."/>
            <person name="Liu H."/>
            <person name="Ma Z."/>
            <person name="Zou Y."/>
            <person name="Zou M."/>
            <person name="Mao Y."/>
            <person name="Li X."/>
            <person name="Wang H."/>
            <person name="Chen T."/>
            <person name="Wang W."/>
            <person name="Yang R."/>
        </authorList>
    </citation>
    <scope>NUCLEOTIDE SEQUENCE [LARGE SCALE GENOMIC DNA]</scope>
    <source>
        <strain evidence="2">TTIB1903HZAU</strain>
        <tissue evidence="2">Muscle</tissue>
    </source>
</reference>
<evidence type="ECO:0000256" key="1">
    <source>
        <dbReference type="SAM" id="MobiDB-lite"/>
    </source>
</evidence>
<dbReference type="AlphaFoldDB" id="A0A5A9P4A9"/>
<sequence length="198" mass="21935">MQQACVDDTDDLNDLLWEGDCESKRVSRSSRLDDMESESQTQSGRQRLETQMEMFAPGVTSQISRMESTGNTAIFLAARCHAHTCTRSSIWMPFISVPESPSDKSPSGLRLFSNLGQLLSQLAVFYVVPTDFSLVYHSRKFSGHRLYQVQPAFSCFGLDTVQWLLGGSVGSLKKMPTILALKAGRFVGPFSSGEAFTM</sequence>
<comment type="caution">
    <text evidence="2">The sequence shown here is derived from an EMBL/GenBank/DDBJ whole genome shotgun (WGS) entry which is preliminary data.</text>
</comment>
<evidence type="ECO:0000313" key="3">
    <source>
        <dbReference type="Proteomes" id="UP000324632"/>
    </source>
</evidence>
<gene>
    <name evidence="2" type="ORF">E1301_Tti008983</name>
</gene>
<organism evidence="2 3">
    <name type="scientific">Triplophysa tibetana</name>
    <dbReference type="NCBI Taxonomy" id="1572043"/>
    <lineage>
        <taxon>Eukaryota</taxon>
        <taxon>Metazoa</taxon>
        <taxon>Chordata</taxon>
        <taxon>Craniata</taxon>
        <taxon>Vertebrata</taxon>
        <taxon>Euteleostomi</taxon>
        <taxon>Actinopterygii</taxon>
        <taxon>Neopterygii</taxon>
        <taxon>Teleostei</taxon>
        <taxon>Ostariophysi</taxon>
        <taxon>Cypriniformes</taxon>
        <taxon>Nemacheilidae</taxon>
        <taxon>Triplophysa</taxon>
    </lineage>
</organism>
<accession>A0A5A9P4A9</accession>